<comment type="caution">
    <text evidence="4">The sequence shown here is derived from an EMBL/GenBank/DDBJ whole genome shotgun (WGS) entry which is preliminary data.</text>
</comment>
<dbReference type="InterPro" id="IPR050810">
    <property type="entry name" value="Bact_Secretion_Sys_Channel"/>
</dbReference>
<evidence type="ECO:0000313" key="4">
    <source>
        <dbReference type="EMBL" id="ETJ36214.1"/>
    </source>
</evidence>
<evidence type="ECO:0000256" key="3">
    <source>
        <dbReference type="ARBA" id="ARBA00023136"/>
    </source>
</evidence>
<organism evidence="4">
    <name type="scientific">human gut metagenome</name>
    <dbReference type="NCBI Taxonomy" id="408170"/>
    <lineage>
        <taxon>unclassified sequences</taxon>
        <taxon>metagenomes</taxon>
        <taxon>organismal metagenomes</taxon>
    </lineage>
</organism>
<dbReference type="AlphaFoldDB" id="W1Y502"/>
<dbReference type="GO" id="GO:0015627">
    <property type="term" value="C:type II protein secretion system complex"/>
    <property type="evidence" value="ECO:0007669"/>
    <property type="project" value="TreeGrafter"/>
</dbReference>
<proteinExistence type="predicted"/>
<dbReference type="GO" id="GO:0016020">
    <property type="term" value="C:membrane"/>
    <property type="evidence" value="ECO:0007669"/>
    <property type="project" value="UniProtKB-SubCell"/>
</dbReference>
<comment type="subcellular location">
    <subcellularLocation>
        <location evidence="1">Membrane</location>
    </subcellularLocation>
</comment>
<reference evidence="4" key="1">
    <citation type="submission" date="2013-12" db="EMBL/GenBank/DDBJ databases">
        <title>A Varibaculum cambriense genome reconstructed from a premature infant gut community with otherwise low bacterial novelty that shifts toward anaerobic metabolism during the third week of life.</title>
        <authorList>
            <person name="Brown C.T."/>
            <person name="Sharon I."/>
            <person name="Thomas B.C."/>
            <person name="Castelle C.J."/>
            <person name="Morowitz M.J."/>
            <person name="Banfield J.F."/>
        </authorList>
    </citation>
    <scope>NUCLEOTIDE SEQUENCE</scope>
</reference>
<dbReference type="PANTHER" id="PTHR30332">
    <property type="entry name" value="PROBABLE GENERAL SECRETION PATHWAY PROTEIN D"/>
    <property type="match status" value="1"/>
</dbReference>
<name>W1Y502_9ZZZZ</name>
<feature type="non-terminal residue" evidence="4">
    <location>
        <position position="89"/>
    </location>
</feature>
<evidence type="ECO:0000256" key="2">
    <source>
        <dbReference type="ARBA" id="ARBA00022729"/>
    </source>
</evidence>
<accession>W1Y502</accession>
<keyword evidence="3" id="KW-0472">Membrane</keyword>
<feature type="non-terminal residue" evidence="4">
    <location>
        <position position="1"/>
    </location>
</feature>
<protein>
    <submittedName>
        <fullName evidence="4">General secretion pathway protein GspD</fullName>
    </submittedName>
</protein>
<dbReference type="EMBL" id="AZMM01009512">
    <property type="protein sequence ID" value="ETJ36214.1"/>
    <property type="molecule type" value="Genomic_DNA"/>
</dbReference>
<sequence>LIVTAPQDIMQSLQSVIEQLDIRRAQVHVEALIVEVAEGSNINFGVQWASKDAGLMQFANGTQIPIGTLGAAISQAKPQKGSTVISENG</sequence>
<evidence type="ECO:0000256" key="1">
    <source>
        <dbReference type="ARBA" id="ARBA00004370"/>
    </source>
</evidence>
<keyword evidence="2" id="KW-0732">Signal</keyword>
<dbReference type="GO" id="GO:0009306">
    <property type="term" value="P:protein secretion"/>
    <property type="evidence" value="ECO:0007669"/>
    <property type="project" value="TreeGrafter"/>
</dbReference>
<dbReference type="PANTHER" id="PTHR30332:SF24">
    <property type="entry name" value="SECRETIN GSPD-RELATED"/>
    <property type="match status" value="1"/>
</dbReference>
<gene>
    <name evidence="4" type="ORF">Q604_UNBC09512G0001</name>
</gene>